<dbReference type="InterPro" id="IPR027532">
    <property type="entry name" value="Mdm12"/>
</dbReference>
<evidence type="ECO:0000256" key="2">
    <source>
        <dbReference type="ARBA" id="ARBA00022448"/>
    </source>
</evidence>
<evidence type="ECO:0000256" key="3">
    <source>
        <dbReference type="ARBA" id="ARBA00022787"/>
    </source>
</evidence>
<dbReference type="AlphaFoldDB" id="A0A9N9EBM2"/>
<evidence type="ECO:0000256" key="5">
    <source>
        <dbReference type="ARBA" id="ARBA00023055"/>
    </source>
</evidence>
<accession>A0A9N9EBM2</accession>
<keyword evidence="4" id="KW-0256">Endoplasmic reticulum</keyword>
<dbReference type="GO" id="GO:0007005">
    <property type="term" value="P:mitochondrion organization"/>
    <property type="evidence" value="ECO:0007669"/>
    <property type="project" value="InterPro"/>
</dbReference>
<dbReference type="Pfam" id="PF26544">
    <property type="entry name" value="Mdm12"/>
    <property type="match status" value="1"/>
</dbReference>
<evidence type="ECO:0000256" key="7">
    <source>
        <dbReference type="ARBA" id="ARBA00023128"/>
    </source>
</evidence>
<evidence type="ECO:0000313" key="10">
    <source>
        <dbReference type="EMBL" id="CAG8665630.1"/>
    </source>
</evidence>
<feature type="non-terminal residue" evidence="10">
    <location>
        <position position="93"/>
    </location>
</feature>
<protein>
    <submittedName>
        <fullName evidence="10">7947_t:CDS:1</fullName>
    </submittedName>
</protein>
<dbReference type="InterPro" id="IPR031468">
    <property type="entry name" value="SMP_LBD"/>
</dbReference>
<dbReference type="GO" id="GO:0015914">
    <property type="term" value="P:phospholipid transport"/>
    <property type="evidence" value="ECO:0007669"/>
    <property type="project" value="TreeGrafter"/>
</dbReference>
<dbReference type="GO" id="GO:0008289">
    <property type="term" value="F:lipid binding"/>
    <property type="evidence" value="ECO:0007669"/>
    <property type="project" value="UniProtKB-KW"/>
</dbReference>
<keyword evidence="2" id="KW-0813">Transport</keyword>
<name>A0A9N9EBM2_9GLOM</name>
<keyword evidence="11" id="KW-1185">Reference proteome</keyword>
<evidence type="ECO:0000256" key="6">
    <source>
        <dbReference type="ARBA" id="ARBA00023121"/>
    </source>
</evidence>
<evidence type="ECO:0000256" key="4">
    <source>
        <dbReference type="ARBA" id="ARBA00022824"/>
    </source>
</evidence>
<keyword evidence="8" id="KW-0472">Membrane</keyword>
<keyword evidence="6" id="KW-0446">Lipid-binding</keyword>
<reference evidence="10" key="1">
    <citation type="submission" date="2021-06" db="EMBL/GenBank/DDBJ databases">
        <authorList>
            <person name="Kallberg Y."/>
            <person name="Tangrot J."/>
            <person name="Rosling A."/>
        </authorList>
    </citation>
    <scope>NUCLEOTIDE SEQUENCE</scope>
    <source>
        <strain evidence="10">IA702</strain>
    </source>
</reference>
<dbReference type="PANTHER" id="PTHR28204:SF1">
    <property type="entry name" value="MITOCHONDRIAL DISTRIBUTION AND MORPHOLOGY PROTEIN 12"/>
    <property type="match status" value="1"/>
</dbReference>
<dbReference type="Proteomes" id="UP000789572">
    <property type="component" value="Unassembled WGS sequence"/>
</dbReference>
<evidence type="ECO:0000256" key="8">
    <source>
        <dbReference type="ARBA" id="ARBA00023136"/>
    </source>
</evidence>
<dbReference type="GO" id="GO:1990456">
    <property type="term" value="P:mitochondrion-endoplasmic reticulum membrane tethering"/>
    <property type="evidence" value="ECO:0007669"/>
    <property type="project" value="TreeGrafter"/>
</dbReference>
<keyword evidence="5" id="KW-0445">Lipid transport</keyword>
<dbReference type="PROSITE" id="PS51847">
    <property type="entry name" value="SMP"/>
    <property type="match status" value="1"/>
</dbReference>
<keyword evidence="7" id="KW-0496">Mitochondrion</keyword>
<dbReference type="EMBL" id="CAJVPJ010006032">
    <property type="protein sequence ID" value="CAG8665630.1"/>
    <property type="molecule type" value="Genomic_DNA"/>
</dbReference>
<dbReference type="PANTHER" id="PTHR28204">
    <property type="entry name" value="MITOCHONDRIAL DISTRIBUTION AND MORPHOLOGY PROTEIN 12"/>
    <property type="match status" value="1"/>
</dbReference>
<organism evidence="10 11">
    <name type="scientific">Paraglomus occultum</name>
    <dbReference type="NCBI Taxonomy" id="144539"/>
    <lineage>
        <taxon>Eukaryota</taxon>
        <taxon>Fungi</taxon>
        <taxon>Fungi incertae sedis</taxon>
        <taxon>Mucoromycota</taxon>
        <taxon>Glomeromycotina</taxon>
        <taxon>Glomeromycetes</taxon>
        <taxon>Paraglomerales</taxon>
        <taxon>Paraglomeraceae</taxon>
        <taxon>Paraglomus</taxon>
    </lineage>
</organism>
<dbReference type="OrthoDB" id="3356905at2759"/>
<sequence length="93" mass="10599">MSFDIHWDKLDSEVAKKVQDALNSHFRSAIDKPSFIGDIEITDFSFGTVAPQVEITDITDPFAEFYLPDEVFSENDSSVAGDFLYYSEVYEDE</sequence>
<proteinExistence type="predicted"/>
<feature type="domain" description="SMP-LTD" evidence="9">
    <location>
        <begin position="1"/>
        <end position="93"/>
    </location>
</feature>
<evidence type="ECO:0000256" key="1">
    <source>
        <dbReference type="ARBA" id="ARBA00004370"/>
    </source>
</evidence>
<dbReference type="GO" id="GO:0032865">
    <property type="term" value="C:ERMES complex"/>
    <property type="evidence" value="ECO:0007669"/>
    <property type="project" value="InterPro"/>
</dbReference>
<evidence type="ECO:0000313" key="11">
    <source>
        <dbReference type="Proteomes" id="UP000789572"/>
    </source>
</evidence>
<comment type="subcellular location">
    <subcellularLocation>
        <location evidence="1">Membrane</location>
    </subcellularLocation>
</comment>
<keyword evidence="3" id="KW-1000">Mitochondrion outer membrane</keyword>
<gene>
    <name evidence="10" type="ORF">POCULU_LOCUS10686</name>
</gene>
<evidence type="ECO:0000259" key="9">
    <source>
        <dbReference type="PROSITE" id="PS51847"/>
    </source>
</evidence>
<comment type="caution">
    <text evidence="10">The sequence shown here is derived from an EMBL/GenBank/DDBJ whole genome shotgun (WGS) entry which is preliminary data.</text>
</comment>